<dbReference type="InterPro" id="IPR029052">
    <property type="entry name" value="Metallo-depent_PP-like"/>
</dbReference>
<evidence type="ECO:0000259" key="1">
    <source>
        <dbReference type="Pfam" id="PF00149"/>
    </source>
</evidence>
<dbReference type="EC" id="3.1.-.-" evidence="2"/>
<dbReference type="PIRSF" id="PIRSF000887">
    <property type="entry name" value="Pesterase_MJ0037"/>
    <property type="match status" value="1"/>
</dbReference>
<keyword evidence="3" id="KW-1185">Reference proteome</keyword>
<accession>A0A6G6GMJ1</accession>
<protein>
    <submittedName>
        <fullName evidence="2">Ligase-associated DNA damage response endonuclease PdeM</fullName>
        <ecNumber evidence="2">3.1.-.-</ecNumber>
    </submittedName>
</protein>
<dbReference type="PANTHER" id="PTHR39323:SF1">
    <property type="entry name" value="BLR1149 PROTEIN"/>
    <property type="match status" value="1"/>
</dbReference>
<keyword evidence="2" id="KW-0255">Endonuclease</keyword>
<organism evidence="2 3">
    <name type="scientific">Rasiella rasia</name>
    <dbReference type="NCBI Taxonomy" id="2744027"/>
    <lineage>
        <taxon>Bacteria</taxon>
        <taxon>Pseudomonadati</taxon>
        <taxon>Bacteroidota</taxon>
        <taxon>Flavobacteriia</taxon>
        <taxon>Flavobacteriales</taxon>
        <taxon>Flavobacteriaceae</taxon>
        <taxon>Rasiella</taxon>
    </lineage>
</organism>
<dbReference type="InterPro" id="IPR024173">
    <property type="entry name" value="Pesterase_MJ0037-like"/>
</dbReference>
<dbReference type="InterPro" id="IPR026336">
    <property type="entry name" value="PdeM-like"/>
</dbReference>
<dbReference type="GO" id="GO:0016874">
    <property type="term" value="F:ligase activity"/>
    <property type="evidence" value="ECO:0007669"/>
    <property type="project" value="UniProtKB-KW"/>
</dbReference>
<dbReference type="AlphaFoldDB" id="A0A6G6GMJ1"/>
<dbReference type="InterPro" id="IPR004843">
    <property type="entry name" value="Calcineurin-like_PHP"/>
</dbReference>
<name>A0A6G6GMJ1_9FLAO</name>
<dbReference type="Proteomes" id="UP000505306">
    <property type="component" value="Chromosome"/>
</dbReference>
<dbReference type="RefSeq" id="WP_164679785.1">
    <property type="nucleotide sequence ID" value="NZ_CP049057.1"/>
</dbReference>
<dbReference type="GO" id="GO:0004519">
    <property type="term" value="F:endonuclease activity"/>
    <property type="evidence" value="ECO:0007669"/>
    <property type="project" value="UniProtKB-KW"/>
</dbReference>
<evidence type="ECO:0000313" key="3">
    <source>
        <dbReference type="Proteomes" id="UP000505306"/>
    </source>
</evidence>
<dbReference type="PANTHER" id="PTHR39323">
    <property type="entry name" value="BLR1149 PROTEIN"/>
    <property type="match status" value="1"/>
</dbReference>
<gene>
    <name evidence="2" type="primary">pdeM</name>
    <name evidence="2" type="ORF">G5B37_09415</name>
</gene>
<reference evidence="2 3" key="1">
    <citation type="submission" date="2020-02" db="EMBL/GenBank/DDBJ databases">
        <title>Complete genome sequence of Flavobacteriaceae bacterium.</title>
        <authorList>
            <person name="Kim S.-J."/>
            <person name="Kim Y.-S."/>
            <person name="Kim K.-H."/>
        </authorList>
    </citation>
    <scope>NUCLEOTIDE SEQUENCE [LARGE SCALE GENOMIC DNA]</scope>
    <source>
        <strain evidence="2 3">RR4-40</strain>
    </source>
</reference>
<proteinExistence type="predicted"/>
<keyword evidence="2" id="KW-0436">Ligase</keyword>
<keyword evidence="2" id="KW-0540">Nuclease</keyword>
<feature type="domain" description="Calcineurin-like phosphoesterase" evidence="1">
    <location>
        <begin position="28"/>
        <end position="149"/>
    </location>
</feature>
<dbReference type="KEGG" id="mgel:G5B37_09415"/>
<keyword evidence="2" id="KW-0378">Hydrolase</keyword>
<dbReference type="GO" id="GO:0016787">
    <property type="term" value="F:hydrolase activity"/>
    <property type="evidence" value="ECO:0007669"/>
    <property type="project" value="UniProtKB-KW"/>
</dbReference>
<sequence>MSQTVAIYNQSFILHPSGAIFWKEKAMLLIADVHLGKVAHFRKHGAAIPPHLAFENLEQLTEICNDLCPQTICFLGDLFHSNLNSSWDDFTKWVSYIKIPIVLVSGNHDIIPQYLFEELGVKVYETWKIESFLLTHHPTEEVNFFNFCGHVHPGVKLQGTGRQVLRLPCFYKTKQQLILPAFGKFTGKHTLSPTKESEIYVIADGEVLHISS</sequence>
<dbReference type="Gene3D" id="3.60.21.10">
    <property type="match status" value="1"/>
</dbReference>
<dbReference type="Pfam" id="PF00149">
    <property type="entry name" value="Metallophos"/>
    <property type="match status" value="1"/>
</dbReference>
<evidence type="ECO:0000313" key="2">
    <source>
        <dbReference type="EMBL" id="QIE59772.1"/>
    </source>
</evidence>
<dbReference type="NCBIfam" id="TIGR04123">
    <property type="entry name" value="P_estr_lig_assc"/>
    <property type="match status" value="1"/>
</dbReference>
<dbReference type="SUPFAM" id="SSF56300">
    <property type="entry name" value="Metallo-dependent phosphatases"/>
    <property type="match status" value="1"/>
</dbReference>
<dbReference type="EMBL" id="CP049057">
    <property type="protein sequence ID" value="QIE59772.1"/>
    <property type="molecule type" value="Genomic_DNA"/>
</dbReference>